<keyword evidence="3" id="KW-1185">Reference proteome</keyword>
<feature type="transmembrane region" description="Helical" evidence="1">
    <location>
        <begin position="365"/>
        <end position="385"/>
    </location>
</feature>
<feature type="transmembrane region" description="Helical" evidence="1">
    <location>
        <begin position="108"/>
        <end position="131"/>
    </location>
</feature>
<feature type="transmembrane region" description="Helical" evidence="1">
    <location>
        <begin position="78"/>
        <end position="102"/>
    </location>
</feature>
<evidence type="ECO:0008006" key="4">
    <source>
        <dbReference type="Google" id="ProtNLM"/>
    </source>
</evidence>
<sequence>MANAFYLLCLIGGLIGARNWKHGLVIAMILDCARDPVRKLVPGEPTTITYAVGLVWAGLMLNMLVSQRKRLMEIRQRFLWIDQVVILLLCSLVPGALMSLSLHKFGPVLALVGFVSYSVPLLGILVGICYTFDLAAFRRLLQVYIFVNSLFFIGSLAELLNWGWPGLGGLSGFHWIRYTSNDIVTLYSGFFRSPDIAGFHAANVMIASIMLLLNRGDKPRLERRMNPVWLFTASWSFVPLLLCGRRKMLVIPVVFVVTYLCYLNLFSRRDVRRVAAYIASVVAIGAVPLILLGNRSTVDSHQAYYASTLSDLAPRLRDNVAGSVVGTLQQSGVMGGGLGVATQGAHYFSSDQALNAWQEDGVSRLFMELGIPGVIMIGLAGIILIRRLGAEARKGGYAPLVELRAMMFAMSAGNLASFVASHQHFSSDPANTLWVLIFFGMFMGALAINLPANFNSAATAQPSQVPPPAMRPVAHFPGDAASSTGQPVGRAIE</sequence>
<evidence type="ECO:0000256" key="1">
    <source>
        <dbReference type="SAM" id="Phobius"/>
    </source>
</evidence>
<reference evidence="2 3" key="1">
    <citation type="submission" date="2019-02" db="EMBL/GenBank/DDBJ databases">
        <title>Deep-cultivation of Planctomycetes and their phenomic and genomic characterization uncovers novel biology.</title>
        <authorList>
            <person name="Wiegand S."/>
            <person name="Jogler M."/>
            <person name="Boedeker C."/>
            <person name="Pinto D."/>
            <person name="Vollmers J."/>
            <person name="Rivas-Marin E."/>
            <person name="Kohn T."/>
            <person name="Peeters S.H."/>
            <person name="Heuer A."/>
            <person name="Rast P."/>
            <person name="Oberbeckmann S."/>
            <person name="Bunk B."/>
            <person name="Jeske O."/>
            <person name="Meyerdierks A."/>
            <person name="Storesund J.E."/>
            <person name="Kallscheuer N."/>
            <person name="Luecker S."/>
            <person name="Lage O.M."/>
            <person name="Pohl T."/>
            <person name="Merkel B.J."/>
            <person name="Hornburger P."/>
            <person name="Mueller R.-W."/>
            <person name="Bruemmer F."/>
            <person name="Labrenz M."/>
            <person name="Spormann A.M."/>
            <person name="Op den Camp H."/>
            <person name="Overmann J."/>
            <person name="Amann R."/>
            <person name="Jetten M.S.M."/>
            <person name="Mascher T."/>
            <person name="Medema M.H."/>
            <person name="Devos D.P."/>
            <person name="Kaster A.-K."/>
            <person name="Ovreas L."/>
            <person name="Rohde M."/>
            <person name="Galperin M.Y."/>
            <person name="Jogler C."/>
        </authorList>
    </citation>
    <scope>NUCLEOTIDE SEQUENCE [LARGE SCALE GENOMIC DNA]</scope>
    <source>
        <strain evidence="2 3">SV_7m_r</strain>
    </source>
</reference>
<protein>
    <recommendedName>
        <fullName evidence="4">O-Antigen ligase</fullName>
    </recommendedName>
</protein>
<keyword evidence="1" id="KW-0812">Transmembrane</keyword>
<keyword evidence="1" id="KW-1133">Transmembrane helix</keyword>
<accession>A0A517SXB5</accession>
<name>A0A517SXB5_9BACT</name>
<feature type="transmembrane region" description="Helical" evidence="1">
    <location>
        <begin position="143"/>
        <end position="164"/>
    </location>
</feature>
<keyword evidence="1" id="KW-0472">Membrane</keyword>
<dbReference type="AlphaFoldDB" id="A0A517SXB5"/>
<feature type="transmembrane region" description="Helical" evidence="1">
    <location>
        <begin position="248"/>
        <end position="267"/>
    </location>
</feature>
<dbReference type="EMBL" id="CP036272">
    <property type="protein sequence ID" value="QDT60795.1"/>
    <property type="molecule type" value="Genomic_DNA"/>
</dbReference>
<organism evidence="2 3">
    <name type="scientific">Stieleria bergensis</name>
    <dbReference type="NCBI Taxonomy" id="2528025"/>
    <lineage>
        <taxon>Bacteria</taxon>
        <taxon>Pseudomonadati</taxon>
        <taxon>Planctomycetota</taxon>
        <taxon>Planctomycetia</taxon>
        <taxon>Pirellulales</taxon>
        <taxon>Pirellulaceae</taxon>
        <taxon>Stieleria</taxon>
    </lineage>
</organism>
<gene>
    <name evidence="2" type="ORF">SV7mr_33220</name>
</gene>
<feature type="transmembrane region" description="Helical" evidence="1">
    <location>
        <begin position="397"/>
        <end position="420"/>
    </location>
</feature>
<feature type="transmembrane region" description="Helical" evidence="1">
    <location>
        <begin position="432"/>
        <end position="452"/>
    </location>
</feature>
<feature type="transmembrane region" description="Helical" evidence="1">
    <location>
        <begin position="225"/>
        <end position="242"/>
    </location>
</feature>
<feature type="transmembrane region" description="Helical" evidence="1">
    <location>
        <begin position="47"/>
        <end position="66"/>
    </location>
</feature>
<evidence type="ECO:0000313" key="2">
    <source>
        <dbReference type="EMBL" id="QDT60795.1"/>
    </source>
</evidence>
<feature type="transmembrane region" description="Helical" evidence="1">
    <location>
        <begin position="196"/>
        <end position="213"/>
    </location>
</feature>
<feature type="transmembrane region" description="Helical" evidence="1">
    <location>
        <begin position="274"/>
        <end position="292"/>
    </location>
</feature>
<proteinExistence type="predicted"/>
<evidence type="ECO:0000313" key="3">
    <source>
        <dbReference type="Proteomes" id="UP000315003"/>
    </source>
</evidence>
<dbReference type="Proteomes" id="UP000315003">
    <property type="component" value="Chromosome"/>
</dbReference>